<dbReference type="PANTHER" id="PTHR36853:SF1">
    <property type="entry name" value="DUF3844 DOMAIN-CONTAINING PROTEIN"/>
    <property type="match status" value="1"/>
</dbReference>
<evidence type="ECO:0000256" key="2">
    <source>
        <dbReference type="SAM" id="Phobius"/>
    </source>
</evidence>
<dbReference type="Pfam" id="PF21656">
    <property type="entry name" value="DUF6859"/>
    <property type="match status" value="1"/>
</dbReference>
<keyword evidence="2" id="KW-0472">Membrane</keyword>
<dbReference type="Pfam" id="PF12955">
    <property type="entry name" value="Vps3844_C"/>
    <property type="match status" value="1"/>
</dbReference>
<accession>A0A6A6JYM5</accession>
<sequence>MKTMKLSAGILFPSLFCSAAAGPLGHVFIFDPHVTNPEARPPSLVSPQTARLILSQRLGVSRYHSISDSKDPELLNLLNTYGGAWQDPFTDSRMKDASSAQVFVWLDNVDDVEAVIPNSGAYSASFSITNPPSPLDNHRLYEDLIQQVEALPRPSNPYANLDAEIEAQLSFQDVGETTTHNDYLNAFYSSNSSKGPAGSVSKALQTLLQKVSAAKEKGWPVTIVVMPPSGNVRSAHPYGVYRMPSSIKARRERPEAVLSPSTSQPSSGPQSADLSDLETFPRIQKAKEHPPVLGILPQYFPSLEACQRTTHNCSGHGECGLLHKGDKDSGKRDRYGCTCKPTIVEVGHDGMESKRKVTYWGGPACQKKDVSQPFWLFVGTGLVLAFLISAGIGLLYSMGNEELPSVIGAGVSGPTRK</sequence>
<evidence type="ECO:0000259" key="5">
    <source>
        <dbReference type="Pfam" id="PF21656"/>
    </source>
</evidence>
<dbReference type="InterPro" id="IPR024382">
    <property type="entry name" value="Vps3844_C"/>
</dbReference>
<dbReference type="InterPro" id="IPR049205">
    <property type="entry name" value="Vps3844_N"/>
</dbReference>
<keyword evidence="2" id="KW-1133">Transmembrane helix</keyword>
<dbReference type="GeneID" id="54549384"/>
<dbReference type="AlphaFoldDB" id="A0A6A6JYM5"/>
<dbReference type="GO" id="GO:0005783">
    <property type="term" value="C:endoplasmic reticulum"/>
    <property type="evidence" value="ECO:0007669"/>
    <property type="project" value="TreeGrafter"/>
</dbReference>
<evidence type="ECO:0000313" key="7">
    <source>
        <dbReference type="Proteomes" id="UP000800097"/>
    </source>
</evidence>
<feature type="chain" id="PRO_5025412351" evidence="3">
    <location>
        <begin position="22"/>
        <end position="417"/>
    </location>
</feature>
<evidence type="ECO:0000256" key="1">
    <source>
        <dbReference type="SAM" id="MobiDB-lite"/>
    </source>
</evidence>
<keyword evidence="7" id="KW-1185">Reference proteome</keyword>
<proteinExistence type="predicted"/>
<dbReference type="RefSeq" id="XP_033658730.1">
    <property type="nucleotide sequence ID" value="XM_033796209.1"/>
</dbReference>
<evidence type="ECO:0000256" key="3">
    <source>
        <dbReference type="SAM" id="SignalP"/>
    </source>
</evidence>
<dbReference type="OrthoDB" id="5583277at2759"/>
<feature type="region of interest" description="Disordered" evidence="1">
    <location>
        <begin position="249"/>
        <end position="275"/>
    </location>
</feature>
<keyword evidence="3" id="KW-0732">Signal</keyword>
<feature type="signal peptide" evidence="3">
    <location>
        <begin position="1"/>
        <end position="21"/>
    </location>
</feature>
<feature type="domain" description="Vacuolar sorting protein Vps3844 C-terminal" evidence="4">
    <location>
        <begin position="300"/>
        <end position="409"/>
    </location>
</feature>
<dbReference type="Proteomes" id="UP000800097">
    <property type="component" value="Unassembled WGS sequence"/>
</dbReference>
<dbReference type="InterPro" id="IPR053065">
    <property type="entry name" value="Archenteron_Induction-Rel"/>
</dbReference>
<organism evidence="6 7">
    <name type="scientific">Westerdykella ornata</name>
    <dbReference type="NCBI Taxonomy" id="318751"/>
    <lineage>
        <taxon>Eukaryota</taxon>
        <taxon>Fungi</taxon>
        <taxon>Dikarya</taxon>
        <taxon>Ascomycota</taxon>
        <taxon>Pezizomycotina</taxon>
        <taxon>Dothideomycetes</taxon>
        <taxon>Pleosporomycetidae</taxon>
        <taxon>Pleosporales</taxon>
        <taxon>Sporormiaceae</taxon>
        <taxon>Westerdykella</taxon>
    </lineage>
</organism>
<dbReference type="EMBL" id="ML986484">
    <property type="protein sequence ID" value="KAF2281193.1"/>
    <property type="molecule type" value="Genomic_DNA"/>
</dbReference>
<protein>
    <submittedName>
        <fullName evidence="6">Uncharacterized protein</fullName>
    </submittedName>
</protein>
<keyword evidence="2" id="KW-0812">Transmembrane</keyword>
<evidence type="ECO:0000313" key="6">
    <source>
        <dbReference type="EMBL" id="KAF2281193.1"/>
    </source>
</evidence>
<name>A0A6A6JYM5_WESOR</name>
<evidence type="ECO:0000259" key="4">
    <source>
        <dbReference type="Pfam" id="PF12955"/>
    </source>
</evidence>
<reference evidence="6" key="1">
    <citation type="journal article" date="2020" name="Stud. Mycol.">
        <title>101 Dothideomycetes genomes: a test case for predicting lifestyles and emergence of pathogens.</title>
        <authorList>
            <person name="Haridas S."/>
            <person name="Albert R."/>
            <person name="Binder M."/>
            <person name="Bloem J."/>
            <person name="Labutti K."/>
            <person name="Salamov A."/>
            <person name="Andreopoulos B."/>
            <person name="Baker S."/>
            <person name="Barry K."/>
            <person name="Bills G."/>
            <person name="Bluhm B."/>
            <person name="Cannon C."/>
            <person name="Castanera R."/>
            <person name="Culley D."/>
            <person name="Daum C."/>
            <person name="Ezra D."/>
            <person name="Gonzalez J."/>
            <person name="Henrissat B."/>
            <person name="Kuo A."/>
            <person name="Liang C."/>
            <person name="Lipzen A."/>
            <person name="Lutzoni F."/>
            <person name="Magnuson J."/>
            <person name="Mondo S."/>
            <person name="Nolan M."/>
            <person name="Ohm R."/>
            <person name="Pangilinan J."/>
            <person name="Park H.-J."/>
            <person name="Ramirez L."/>
            <person name="Alfaro M."/>
            <person name="Sun H."/>
            <person name="Tritt A."/>
            <person name="Yoshinaga Y."/>
            <person name="Zwiers L.-H."/>
            <person name="Turgeon B."/>
            <person name="Goodwin S."/>
            <person name="Spatafora J."/>
            <person name="Crous P."/>
            <person name="Grigoriev I."/>
        </authorList>
    </citation>
    <scope>NUCLEOTIDE SEQUENCE</scope>
    <source>
        <strain evidence="6">CBS 379.55</strain>
    </source>
</reference>
<feature type="domain" description="Vacuolar sorting protein Vps3844 N-terminal" evidence="5">
    <location>
        <begin position="45"/>
        <end position="147"/>
    </location>
</feature>
<feature type="transmembrane region" description="Helical" evidence="2">
    <location>
        <begin position="374"/>
        <end position="396"/>
    </location>
</feature>
<feature type="compositionally biased region" description="Low complexity" evidence="1">
    <location>
        <begin position="259"/>
        <end position="271"/>
    </location>
</feature>
<dbReference type="PANTHER" id="PTHR36853">
    <property type="entry name" value="EXPRESSED PROTEIN"/>
    <property type="match status" value="1"/>
</dbReference>
<gene>
    <name evidence="6" type="ORF">EI97DRAFT_389636</name>
</gene>